<keyword evidence="2" id="KW-1185">Reference proteome</keyword>
<proteinExistence type="predicted"/>
<evidence type="ECO:0000313" key="1">
    <source>
        <dbReference type="EnsemblMetazoa" id="AMIN014752-PB"/>
    </source>
</evidence>
<name>A0A182WQ18_9DIPT</name>
<reference evidence="1" key="2">
    <citation type="submission" date="2020-05" db="UniProtKB">
        <authorList>
            <consortium name="EnsemblMetazoa"/>
        </authorList>
    </citation>
    <scope>IDENTIFICATION</scope>
    <source>
        <strain evidence="1">MINIMUS1</strain>
    </source>
</reference>
<accession>A0A182WQ18</accession>
<sequence length="108" mass="11917">MRRYAVCASGTAHRNSCGRYMETRGVIKSRGSATCVCVRVSIPWRYIYLPWRCLLWGYCCSAETIFSPSQIQYPNAPGWNVGAMLGCACGWSKRIALLACGGLPGSER</sequence>
<reference evidence="2" key="1">
    <citation type="submission" date="2013-03" db="EMBL/GenBank/DDBJ databases">
        <title>The Genome Sequence of Anopheles minimus MINIMUS1.</title>
        <authorList>
            <consortium name="The Broad Institute Genomics Platform"/>
            <person name="Neafsey D.E."/>
            <person name="Walton C."/>
            <person name="Walker B."/>
            <person name="Young S.K."/>
            <person name="Zeng Q."/>
            <person name="Gargeya S."/>
            <person name="Fitzgerald M."/>
            <person name="Haas B."/>
            <person name="Abouelleil A."/>
            <person name="Allen A.W."/>
            <person name="Alvarado L."/>
            <person name="Arachchi H.M."/>
            <person name="Berlin A.M."/>
            <person name="Chapman S.B."/>
            <person name="Gainer-Dewar J."/>
            <person name="Goldberg J."/>
            <person name="Griggs A."/>
            <person name="Gujja S."/>
            <person name="Hansen M."/>
            <person name="Howarth C."/>
            <person name="Imamovic A."/>
            <person name="Ireland A."/>
            <person name="Larimer J."/>
            <person name="McCowan C."/>
            <person name="Murphy C."/>
            <person name="Pearson M."/>
            <person name="Poon T.W."/>
            <person name="Priest M."/>
            <person name="Roberts A."/>
            <person name="Saif S."/>
            <person name="Shea T."/>
            <person name="Sisk P."/>
            <person name="Sykes S."/>
            <person name="Wortman J."/>
            <person name="Nusbaum C."/>
            <person name="Birren B."/>
        </authorList>
    </citation>
    <scope>NUCLEOTIDE SEQUENCE [LARGE SCALE GENOMIC DNA]</scope>
    <source>
        <strain evidence="2">MINIMUS1</strain>
    </source>
</reference>
<organism evidence="1 2">
    <name type="scientific">Anopheles minimus</name>
    <dbReference type="NCBI Taxonomy" id="112268"/>
    <lineage>
        <taxon>Eukaryota</taxon>
        <taxon>Metazoa</taxon>
        <taxon>Ecdysozoa</taxon>
        <taxon>Arthropoda</taxon>
        <taxon>Hexapoda</taxon>
        <taxon>Insecta</taxon>
        <taxon>Pterygota</taxon>
        <taxon>Neoptera</taxon>
        <taxon>Endopterygota</taxon>
        <taxon>Diptera</taxon>
        <taxon>Nematocera</taxon>
        <taxon>Culicoidea</taxon>
        <taxon>Culicidae</taxon>
        <taxon>Anophelinae</taxon>
        <taxon>Anopheles</taxon>
    </lineage>
</organism>
<evidence type="ECO:0000313" key="2">
    <source>
        <dbReference type="Proteomes" id="UP000075920"/>
    </source>
</evidence>
<dbReference type="Proteomes" id="UP000075920">
    <property type="component" value="Unassembled WGS sequence"/>
</dbReference>
<dbReference type="EnsemblMetazoa" id="AMIN014752-RB">
    <property type="protein sequence ID" value="AMIN014752-PB"/>
    <property type="gene ID" value="AMIN014752"/>
</dbReference>
<dbReference type="AlphaFoldDB" id="A0A182WQ18"/>
<dbReference type="VEuPathDB" id="VectorBase:AMIN014752"/>
<protein>
    <submittedName>
        <fullName evidence="1">Uncharacterized protein</fullName>
    </submittedName>
</protein>